<proteinExistence type="predicted"/>
<accession>A0A1M6NFS5</accession>
<reference evidence="2 3" key="1">
    <citation type="submission" date="2016-11" db="EMBL/GenBank/DDBJ databases">
        <authorList>
            <person name="Jaros S."/>
            <person name="Januszkiewicz K."/>
            <person name="Wedrychowicz H."/>
        </authorList>
    </citation>
    <scope>NUCLEOTIDE SEQUENCE [LARGE SCALE GENOMIC DNA]</scope>
    <source>
        <strain evidence="2 3">DSM 21758</strain>
    </source>
</reference>
<feature type="domain" description="DUF2268" evidence="1">
    <location>
        <begin position="87"/>
        <end position="295"/>
    </location>
</feature>
<organism evidence="2 3">
    <name type="scientific">Clostridium cavendishii DSM 21758</name>
    <dbReference type="NCBI Taxonomy" id="1121302"/>
    <lineage>
        <taxon>Bacteria</taxon>
        <taxon>Bacillati</taxon>
        <taxon>Bacillota</taxon>
        <taxon>Clostridia</taxon>
        <taxon>Eubacteriales</taxon>
        <taxon>Clostridiaceae</taxon>
        <taxon>Clostridium</taxon>
    </lineage>
</organism>
<evidence type="ECO:0000313" key="3">
    <source>
        <dbReference type="Proteomes" id="UP000184310"/>
    </source>
</evidence>
<protein>
    <submittedName>
        <fullName evidence="2">Uncharacterized protein YjaZ</fullName>
    </submittedName>
</protein>
<dbReference type="STRING" id="1121302.SAMN02745163_02892"/>
<evidence type="ECO:0000259" key="1">
    <source>
        <dbReference type="Pfam" id="PF10026"/>
    </source>
</evidence>
<dbReference type="Proteomes" id="UP000184310">
    <property type="component" value="Unassembled WGS sequence"/>
</dbReference>
<dbReference type="Pfam" id="PF10026">
    <property type="entry name" value="DUF2268"/>
    <property type="match status" value="1"/>
</dbReference>
<sequence>MNIILIRSDEIYKNMMNSSIEKRDDIYRYEMMKPFEFKWSCINVPIKSMQKNGYDVIMASKMLGFLPPSEVDTTQRKNIEIISNEGLWKECEDTIKLSLERFTKLGYELPVNDYRFSIVLGNPKSPYISMSDGYIGDGGIPGYIFIGIVPNEYNIRRIPAALAHECNHNVRFQFEKWKNDVTLAEMMICEGLAENFATSLFGEEMIGPWVSKTDINTLNNYIKPIIKEALDVQGLPNISAYLWGDEFAQLQGYFPVGLPYCAGYACGYYMIKHYLQKTGKSIEEATLIPASEIMKEMDDFWDNTSLQ</sequence>
<evidence type="ECO:0000313" key="2">
    <source>
        <dbReference type="EMBL" id="SHJ94453.1"/>
    </source>
</evidence>
<keyword evidence="3" id="KW-1185">Reference proteome</keyword>
<dbReference type="RefSeq" id="WP_072989144.1">
    <property type="nucleotide sequence ID" value="NZ_FQZB01000012.1"/>
</dbReference>
<gene>
    <name evidence="2" type="ORF">SAMN02745163_02892</name>
</gene>
<dbReference type="AlphaFoldDB" id="A0A1M6NFS5"/>
<dbReference type="EMBL" id="FQZB01000012">
    <property type="protein sequence ID" value="SHJ94453.1"/>
    <property type="molecule type" value="Genomic_DNA"/>
</dbReference>
<dbReference type="OrthoDB" id="148961at2"/>
<dbReference type="InterPro" id="IPR018728">
    <property type="entry name" value="DUF2268"/>
</dbReference>
<name>A0A1M6NFS5_9CLOT</name>